<feature type="signal peptide" evidence="1">
    <location>
        <begin position="1"/>
        <end position="20"/>
    </location>
</feature>
<keyword evidence="3" id="KW-1185">Reference proteome</keyword>
<accession>A0A517LGS8</accession>
<feature type="chain" id="PRO_5021968874" evidence="1">
    <location>
        <begin position="21"/>
        <end position="137"/>
    </location>
</feature>
<evidence type="ECO:0000313" key="2">
    <source>
        <dbReference type="EMBL" id="QDS74843.1"/>
    </source>
</evidence>
<gene>
    <name evidence="2" type="ORF">FKW77_002935</name>
</gene>
<evidence type="ECO:0000313" key="3">
    <source>
        <dbReference type="Proteomes" id="UP000316270"/>
    </source>
</evidence>
<sequence>MHLTSLATLLLTHFASQTLAVCYVGAGNGLKYENVGECAEVGSYYDCGRRTTSPYKSYSDPSFLLPPTFLIHGKTAPNGANITFHAGDQDSVVMLFCEDPKKLYWWYLTCTAHESYNWTFPKCVPHVSSVWAVRVKK</sequence>
<dbReference type="AlphaFoldDB" id="A0A517LGS8"/>
<dbReference type="EMBL" id="CP042196">
    <property type="protein sequence ID" value="QDS74843.1"/>
    <property type="molecule type" value="Genomic_DNA"/>
</dbReference>
<evidence type="ECO:0000256" key="1">
    <source>
        <dbReference type="SAM" id="SignalP"/>
    </source>
</evidence>
<reference evidence="2 3" key="1">
    <citation type="submission" date="2019-07" db="EMBL/GenBank/DDBJ databases">
        <title>Finished genome of Venturia effusa.</title>
        <authorList>
            <person name="Young C.A."/>
            <person name="Cox M.P."/>
            <person name="Ganley A.R.D."/>
            <person name="David W.J."/>
        </authorList>
    </citation>
    <scope>NUCLEOTIDE SEQUENCE [LARGE SCALE GENOMIC DNA]</scope>
    <source>
        <strain evidence="3">albino</strain>
    </source>
</reference>
<keyword evidence="1" id="KW-0732">Signal</keyword>
<dbReference type="Proteomes" id="UP000316270">
    <property type="component" value="Chromosome 12"/>
</dbReference>
<protein>
    <submittedName>
        <fullName evidence="2">Uncharacterized protein</fullName>
    </submittedName>
</protein>
<organism evidence="2 3">
    <name type="scientific">Venturia effusa</name>
    <dbReference type="NCBI Taxonomy" id="50376"/>
    <lineage>
        <taxon>Eukaryota</taxon>
        <taxon>Fungi</taxon>
        <taxon>Dikarya</taxon>
        <taxon>Ascomycota</taxon>
        <taxon>Pezizomycotina</taxon>
        <taxon>Dothideomycetes</taxon>
        <taxon>Pleosporomycetidae</taxon>
        <taxon>Venturiales</taxon>
        <taxon>Venturiaceae</taxon>
        <taxon>Venturia</taxon>
    </lineage>
</organism>
<name>A0A517LGS8_9PEZI</name>
<proteinExistence type="predicted"/>